<keyword evidence="3" id="KW-1185">Reference proteome</keyword>
<dbReference type="RefSeq" id="WP_241036804.1">
    <property type="nucleotide sequence ID" value="NZ_BAAAJF010000036.1"/>
</dbReference>
<organism evidence="2 3">
    <name type="scientific">Pseudonocardia alaniniphila</name>
    <dbReference type="NCBI Taxonomy" id="75291"/>
    <lineage>
        <taxon>Bacteria</taxon>
        <taxon>Bacillati</taxon>
        <taxon>Actinomycetota</taxon>
        <taxon>Actinomycetes</taxon>
        <taxon>Pseudonocardiales</taxon>
        <taxon>Pseudonocardiaceae</taxon>
        <taxon>Pseudonocardia</taxon>
    </lineage>
</organism>
<sequence length="164" mass="17939">MREMRVLRLVVHTRTREPVLLLGEIDGDRCLPVFLHRAPAEVIAAGRRTESDPPLTQDVLLPVVAGLGHRLDGAEITELRDGRFSAALVFDSSTRVQVRPSDALAVAVRYGLSIGVADEILDDVGQPITDLFPDGTDAPPDQQLRDFREFLDDVSPDDFGSAGR</sequence>
<dbReference type="SUPFAM" id="SSF103256">
    <property type="entry name" value="Hypothetical protein TM0160"/>
    <property type="match status" value="1"/>
</dbReference>
<dbReference type="Gene3D" id="3.10.690.10">
    <property type="entry name" value="Bifunctional nuclease domain"/>
    <property type="match status" value="1"/>
</dbReference>
<evidence type="ECO:0000313" key="3">
    <source>
        <dbReference type="Proteomes" id="UP001299970"/>
    </source>
</evidence>
<reference evidence="2 3" key="1">
    <citation type="submission" date="2022-03" db="EMBL/GenBank/DDBJ databases">
        <title>Pseudonocardia alaer sp. nov., a novel actinomycete isolated from reed forest soil.</title>
        <authorList>
            <person name="Wang L."/>
        </authorList>
    </citation>
    <scope>NUCLEOTIDE SEQUENCE [LARGE SCALE GENOMIC DNA]</scope>
    <source>
        <strain evidence="2 3">Y-16303</strain>
    </source>
</reference>
<feature type="domain" description="BFN" evidence="1">
    <location>
        <begin position="1"/>
        <end position="128"/>
    </location>
</feature>
<dbReference type="PROSITE" id="PS51658">
    <property type="entry name" value="BFN"/>
    <property type="match status" value="1"/>
</dbReference>
<dbReference type="InterPro" id="IPR003729">
    <property type="entry name" value="Bi_nuclease_dom"/>
</dbReference>
<comment type="caution">
    <text evidence="2">The sequence shown here is derived from an EMBL/GenBank/DDBJ whole genome shotgun (WGS) entry which is preliminary data.</text>
</comment>
<evidence type="ECO:0000313" key="2">
    <source>
        <dbReference type="EMBL" id="MCH6166767.1"/>
    </source>
</evidence>
<protein>
    <submittedName>
        <fullName evidence="2">Bifunctional nuclease family protein</fullName>
    </submittedName>
</protein>
<evidence type="ECO:0000259" key="1">
    <source>
        <dbReference type="PROSITE" id="PS51658"/>
    </source>
</evidence>
<dbReference type="EMBL" id="JAKXMK010000011">
    <property type="protein sequence ID" value="MCH6166767.1"/>
    <property type="molecule type" value="Genomic_DNA"/>
</dbReference>
<accession>A0ABS9TE17</accession>
<gene>
    <name evidence="2" type="ORF">MMF94_13850</name>
</gene>
<dbReference type="InterPro" id="IPR036104">
    <property type="entry name" value="BFN_sf"/>
</dbReference>
<dbReference type="Proteomes" id="UP001299970">
    <property type="component" value="Unassembled WGS sequence"/>
</dbReference>
<name>A0ABS9TE17_9PSEU</name>
<dbReference type="Pfam" id="PF02577">
    <property type="entry name" value="BFN_dom"/>
    <property type="match status" value="1"/>
</dbReference>
<proteinExistence type="predicted"/>